<dbReference type="Proteomes" id="UP001168528">
    <property type="component" value="Unassembled WGS sequence"/>
</dbReference>
<sequence>MNTPYVKLAILLSIITGLLVGSTKTQAQMQTTNQNIKKITVTGSAEMEVIPDEIYFTISLREYFKEKDKNKVEIAALEKQLQAAVSGAGIPKENFQIENISGNRWQWNQRKKPVDFLESRRYVLKLNNLAKVDDVLTKVDAKGIEYVNISRYEHSKIEQYRKELKLKALQAAKEKAGYLVEGLNEQLGGVLEITEMGGTDGFYQPYPVYNRAANEMMMKADAAGGEMAQEPEIDFRKIKLRYEMQAVFAIK</sequence>
<accession>A0ABT8R0J7</accession>
<keyword evidence="3" id="KW-1185">Reference proteome</keyword>
<dbReference type="InterPro" id="IPR007497">
    <property type="entry name" value="SIMPL/DUF541"/>
</dbReference>
<name>A0ABT8R0J7_9BACT</name>
<dbReference type="Pfam" id="PF04402">
    <property type="entry name" value="SIMPL"/>
    <property type="match status" value="1"/>
</dbReference>
<dbReference type="Gene3D" id="3.30.110.170">
    <property type="entry name" value="Protein of unknown function (DUF541), domain 1"/>
    <property type="match status" value="1"/>
</dbReference>
<protein>
    <submittedName>
        <fullName evidence="2">SIMPL domain-containing protein</fullName>
    </submittedName>
</protein>
<dbReference type="InterPro" id="IPR052022">
    <property type="entry name" value="26kDa_periplasmic_antigen"/>
</dbReference>
<organism evidence="2 3">
    <name type="scientific">Rhodocytophaga aerolata</name>
    <dbReference type="NCBI Taxonomy" id="455078"/>
    <lineage>
        <taxon>Bacteria</taxon>
        <taxon>Pseudomonadati</taxon>
        <taxon>Bacteroidota</taxon>
        <taxon>Cytophagia</taxon>
        <taxon>Cytophagales</taxon>
        <taxon>Rhodocytophagaceae</taxon>
        <taxon>Rhodocytophaga</taxon>
    </lineage>
</organism>
<comment type="caution">
    <text evidence="2">The sequence shown here is derived from an EMBL/GenBank/DDBJ whole genome shotgun (WGS) entry which is preliminary data.</text>
</comment>
<feature type="signal peptide" evidence="1">
    <location>
        <begin position="1"/>
        <end position="27"/>
    </location>
</feature>
<dbReference type="RefSeq" id="WP_302035725.1">
    <property type="nucleotide sequence ID" value="NZ_JAUKPO010000001.1"/>
</dbReference>
<keyword evidence="1" id="KW-0732">Signal</keyword>
<proteinExistence type="predicted"/>
<feature type="chain" id="PRO_5045527211" evidence="1">
    <location>
        <begin position="28"/>
        <end position="251"/>
    </location>
</feature>
<evidence type="ECO:0000313" key="3">
    <source>
        <dbReference type="Proteomes" id="UP001168528"/>
    </source>
</evidence>
<dbReference type="PANTHER" id="PTHR34387:SF1">
    <property type="entry name" value="PERIPLASMIC IMMUNOGENIC PROTEIN"/>
    <property type="match status" value="1"/>
</dbReference>
<evidence type="ECO:0000256" key="1">
    <source>
        <dbReference type="SAM" id="SignalP"/>
    </source>
</evidence>
<gene>
    <name evidence="2" type="ORF">Q0590_01610</name>
</gene>
<dbReference type="EMBL" id="JAUKPO010000001">
    <property type="protein sequence ID" value="MDO1444924.1"/>
    <property type="molecule type" value="Genomic_DNA"/>
</dbReference>
<dbReference type="Gene3D" id="3.30.70.2970">
    <property type="entry name" value="Protein of unknown function (DUF541), domain 2"/>
    <property type="match status" value="1"/>
</dbReference>
<evidence type="ECO:0000313" key="2">
    <source>
        <dbReference type="EMBL" id="MDO1444924.1"/>
    </source>
</evidence>
<dbReference type="PANTHER" id="PTHR34387">
    <property type="entry name" value="SLR1258 PROTEIN"/>
    <property type="match status" value="1"/>
</dbReference>
<reference evidence="2" key="1">
    <citation type="submission" date="2023-07" db="EMBL/GenBank/DDBJ databases">
        <title>The genome sequence of Rhodocytophaga aerolata KACC 12507.</title>
        <authorList>
            <person name="Zhang X."/>
        </authorList>
    </citation>
    <scope>NUCLEOTIDE SEQUENCE</scope>
    <source>
        <strain evidence="2">KACC 12507</strain>
    </source>
</reference>